<feature type="compositionally biased region" description="Basic and acidic residues" evidence="2">
    <location>
        <begin position="1"/>
        <end position="17"/>
    </location>
</feature>
<dbReference type="PANTHER" id="PTHR19965">
    <property type="entry name" value="RNA AND EXPORT FACTOR BINDING PROTEIN"/>
    <property type="match status" value="1"/>
</dbReference>
<evidence type="ECO:0000313" key="5">
    <source>
        <dbReference type="Proteomes" id="UP000613177"/>
    </source>
</evidence>
<dbReference type="PANTHER" id="PTHR19965:SF35">
    <property type="entry name" value="RNA ANNEALING PROTEIN YRA1"/>
    <property type="match status" value="1"/>
</dbReference>
<organism evidence="4 5">
    <name type="scientific">Thamnidium elegans</name>
    <dbReference type="NCBI Taxonomy" id="101142"/>
    <lineage>
        <taxon>Eukaryota</taxon>
        <taxon>Fungi</taxon>
        <taxon>Fungi incertae sedis</taxon>
        <taxon>Mucoromycota</taxon>
        <taxon>Mucoromycotina</taxon>
        <taxon>Mucoromycetes</taxon>
        <taxon>Mucorales</taxon>
        <taxon>Mucorineae</taxon>
        <taxon>Mucoraceae</taxon>
        <taxon>Thamnidium</taxon>
    </lineage>
</organism>
<feature type="region of interest" description="Disordered" evidence="2">
    <location>
        <begin position="1"/>
        <end position="137"/>
    </location>
</feature>
<gene>
    <name evidence="4" type="ORF">INT48_001594</name>
</gene>
<dbReference type="SMART" id="SM00360">
    <property type="entry name" value="RRM"/>
    <property type="match status" value="1"/>
</dbReference>
<dbReference type="AlphaFoldDB" id="A0A8H7SQ67"/>
<dbReference type="InterPro" id="IPR035979">
    <property type="entry name" value="RBD_domain_sf"/>
</dbReference>
<feature type="region of interest" description="Disordered" evidence="2">
    <location>
        <begin position="152"/>
        <end position="221"/>
    </location>
</feature>
<dbReference type="SUPFAM" id="SSF54928">
    <property type="entry name" value="RNA-binding domain, RBD"/>
    <property type="match status" value="1"/>
</dbReference>
<dbReference type="GO" id="GO:0003729">
    <property type="term" value="F:mRNA binding"/>
    <property type="evidence" value="ECO:0007669"/>
    <property type="project" value="TreeGrafter"/>
</dbReference>
<dbReference type="Pfam" id="PF00076">
    <property type="entry name" value="RRM_1"/>
    <property type="match status" value="1"/>
</dbReference>
<keyword evidence="5" id="KW-1185">Reference proteome</keyword>
<dbReference type="GO" id="GO:0005634">
    <property type="term" value="C:nucleus"/>
    <property type="evidence" value="ECO:0007669"/>
    <property type="project" value="TreeGrafter"/>
</dbReference>
<dbReference type="EMBL" id="JAEPRE010000084">
    <property type="protein sequence ID" value="KAG2233282.1"/>
    <property type="molecule type" value="Genomic_DNA"/>
</dbReference>
<comment type="caution">
    <text evidence="4">The sequence shown here is derived from an EMBL/GenBank/DDBJ whole genome shotgun (WGS) entry which is preliminary data.</text>
</comment>
<proteinExistence type="predicted"/>
<name>A0A8H7SQ67_9FUNG</name>
<dbReference type="Gene3D" id="3.30.70.330">
    <property type="match status" value="1"/>
</dbReference>
<feature type="compositionally biased region" description="Basic and acidic residues" evidence="2">
    <location>
        <begin position="36"/>
        <end position="47"/>
    </location>
</feature>
<protein>
    <recommendedName>
        <fullName evidence="3">RRM domain-containing protein</fullName>
    </recommendedName>
</protein>
<reference evidence="4" key="1">
    <citation type="submission" date="2021-01" db="EMBL/GenBank/DDBJ databases">
        <title>Metabolic potential, ecology and presence of endohyphal bacteria is reflected in genomic diversity of Mucoromycotina.</title>
        <authorList>
            <person name="Muszewska A."/>
            <person name="Okrasinska A."/>
            <person name="Steczkiewicz K."/>
            <person name="Drgas O."/>
            <person name="Orlowska M."/>
            <person name="Perlinska-Lenart U."/>
            <person name="Aleksandrzak-Piekarczyk T."/>
            <person name="Szatraj K."/>
            <person name="Zielenkiewicz U."/>
            <person name="Pilsyk S."/>
            <person name="Malc E."/>
            <person name="Mieczkowski P."/>
            <person name="Kruszewska J.S."/>
            <person name="Biernat P."/>
            <person name="Pawlowska J."/>
        </authorList>
    </citation>
    <scope>NUCLEOTIDE SEQUENCE</scope>
    <source>
        <strain evidence="4">WA0000018081</strain>
    </source>
</reference>
<evidence type="ECO:0000256" key="2">
    <source>
        <dbReference type="SAM" id="MobiDB-lite"/>
    </source>
</evidence>
<feature type="compositionally biased region" description="Polar residues" evidence="2">
    <location>
        <begin position="212"/>
        <end position="221"/>
    </location>
</feature>
<dbReference type="InterPro" id="IPR051229">
    <property type="entry name" value="ALYREF_mRNA_export"/>
</dbReference>
<evidence type="ECO:0000313" key="4">
    <source>
        <dbReference type="EMBL" id="KAG2233282.1"/>
    </source>
</evidence>
<feature type="compositionally biased region" description="Basic and acidic residues" evidence="2">
    <location>
        <begin position="73"/>
        <end position="83"/>
    </location>
</feature>
<feature type="domain" description="RRM" evidence="3">
    <location>
        <begin position="232"/>
        <end position="303"/>
    </location>
</feature>
<dbReference type="CDD" id="cd00590">
    <property type="entry name" value="RRM_SF"/>
    <property type="match status" value="1"/>
</dbReference>
<dbReference type="InterPro" id="IPR000504">
    <property type="entry name" value="RRM_dom"/>
</dbReference>
<feature type="compositionally biased region" description="Polar residues" evidence="2">
    <location>
        <begin position="152"/>
        <end position="163"/>
    </location>
</feature>
<evidence type="ECO:0000256" key="1">
    <source>
        <dbReference type="ARBA" id="ARBA00022884"/>
    </source>
</evidence>
<feature type="compositionally biased region" description="Low complexity" evidence="2">
    <location>
        <begin position="186"/>
        <end position="201"/>
    </location>
</feature>
<dbReference type="Proteomes" id="UP000613177">
    <property type="component" value="Unassembled WGS sequence"/>
</dbReference>
<evidence type="ECO:0000259" key="3">
    <source>
        <dbReference type="SMART" id="SM00360"/>
    </source>
</evidence>
<feature type="compositionally biased region" description="Polar residues" evidence="2">
    <location>
        <begin position="170"/>
        <end position="185"/>
    </location>
</feature>
<keyword evidence="1" id="KW-0694">RNA-binding</keyword>
<dbReference type="InterPro" id="IPR012677">
    <property type="entry name" value="Nucleotide-bd_a/b_plait_sf"/>
</dbReference>
<sequence length="343" mass="37565">MAKGNIDLDRSLDDIIKHSKTRQPKAGRPAVGRAPVESRRGGRRDVNNRVSAPVNRTTNARGGGKNIAINRRIGRESVTDKTPPKSINSRLSKGGISKPQRGSSSLKRGGAVGRNNNISSRNDRRQSVTPDSNLITRGSIDPKTLVITKAITHNTKTRSNQSGEGLVIRSNINRSNRQKPINMNRQQNYQQQQQQSQSSYSGYPDQRHQNDAPFNNTASSYPVSNVLPQRNIVLICNLDPRATAEDVGEACSMFGPILSCDILLDPMGRPLNEAEIEFLYPNSAEECVSKLDNGMADGNLYIYEMITILQSSATLPVVPRYSSRTVVASARVAPGGFDNNSQQ</sequence>
<accession>A0A8H7SQ67</accession>
<dbReference type="GO" id="GO:0006406">
    <property type="term" value="P:mRNA export from nucleus"/>
    <property type="evidence" value="ECO:0007669"/>
    <property type="project" value="TreeGrafter"/>
</dbReference>